<dbReference type="Pfam" id="PF00308">
    <property type="entry name" value="Bac_DnaA"/>
    <property type="match status" value="1"/>
</dbReference>
<evidence type="ECO:0000313" key="3">
    <source>
        <dbReference type="Proteomes" id="UP000449710"/>
    </source>
</evidence>
<comment type="caution">
    <text evidence="2">The sequence shown here is derived from an EMBL/GenBank/DDBJ whole genome shotgun (WGS) entry which is preliminary data.</text>
</comment>
<dbReference type="AlphaFoldDB" id="A0AA43XJM6"/>
<keyword evidence="3" id="KW-1185">Reference proteome</keyword>
<dbReference type="GO" id="GO:0005524">
    <property type="term" value="F:ATP binding"/>
    <property type="evidence" value="ECO:0007669"/>
    <property type="project" value="InterPro"/>
</dbReference>
<dbReference type="EMBL" id="SUMG01000005">
    <property type="protein sequence ID" value="NBG88105.1"/>
    <property type="molecule type" value="Genomic_DNA"/>
</dbReference>
<dbReference type="GO" id="GO:0006260">
    <property type="term" value="P:DNA replication"/>
    <property type="evidence" value="ECO:0007669"/>
    <property type="project" value="TreeGrafter"/>
</dbReference>
<dbReference type="InterPro" id="IPR003593">
    <property type="entry name" value="AAA+_ATPase"/>
</dbReference>
<accession>A0AA43XJM6</accession>
<sequence length="325" mass="38364">MFQQYIKEILREYDRLRQQSEDLKKQRREEVYRRVPRIKEIDQEIARLGLMLSKSIIEAPGESQQLMDRISKEMENLKEDRAMLLTENNIPLSYLEKVYHCEQCKDRGFLGNGKKCACFKQKLIDRAYNLSNLTNTLDKENFHSFNIDLFSTEPYGEEKRSPRQNMMHLLNTSEGFVMNFKDPQTKNLLFYGGTGLGKTFLANCVAKALLDRGHIVIYQTSFKMIEVLEDLRFRRSQNKEEYNLLFEADLLIIDDLGAELTNSFTNSELFNLINSRILRGKKIMISTNLSPMELAERYDDRIFSRLIAHFDVLKFYGEDLRWEKQ</sequence>
<dbReference type="SUPFAM" id="SSF52540">
    <property type="entry name" value="P-loop containing nucleoside triphosphate hydrolases"/>
    <property type="match status" value="1"/>
</dbReference>
<dbReference type="Gene3D" id="3.40.50.300">
    <property type="entry name" value="P-loop containing nucleotide triphosphate hydrolases"/>
    <property type="match status" value="1"/>
</dbReference>
<name>A0AA43XJM6_9CLOT</name>
<dbReference type="SMART" id="SM00382">
    <property type="entry name" value="AAA"/>
    <property type="match status" value="1"/>
</dbReference>
<dbReference type="NCBIfam" id="NF005304">
    <property type="entry name" value="PRK06835.1"/>
    <property type="match status" value="1"/>
</dbReference>
<dbReference type="PANTHER" id="PTHR30050">
    <property type="entry name" value="CHROMOSOMAL REPLICATION INITIATOR PROTEIN DNAA"/>
    <property type="match status" value="1"/>
</dbReference>
<dbReference type="Proteomes" id="UP000449710">
    <property type="component" value="Unassembled WGS sequence"/>
</dbReference>
<dbReference type="InterPro" id="IPR027417">
    <property type="entry name" value="P-loop_NTPase"/>
</dbReference>
<protein>
    <submittedName>
        <fullName evidence="2">DNA replication protein DnaC</fullName>
    </submittedName>
</protein>
<dbReference type="RefSeq" id="WP_160720260.1">
    <property type="nucleotide sequence ID" value="NZ_SUMG01000005.1"/>
</dbReference>
<organism evidence="2 3">
    <name type="scientific">Isachenkonia alkalipeptolytica</name>
    <dbReference type="NCBI Taxonomy" id="2565777"/>
    <lineage>
        <taxon>Bacteria</taxon>
        <taxon>Bacillati</taxon>
        <taxon>Bacillota</taxon>
        <taxon>Clostridia</taxon>
        <taxon>Eubacteriales</taxon>
        <taxon>Clostridiaceae</taxon>
        <taxon>Isachenkonia</taxon>
    </lineage>
</organism>
<evidence type="ECO:0000259" key="1">
    <source>
        <dbReference type="SMART" id="SM00382"/>
    </source>
</evidence>
<dbReference type="InterPro" id="IPR013317">
    <property type="entry name" value="DnaA_dom"/>
</dbReference>
<reference evidence="2 3" key="1">
    <citation type="submission" date="2019-04" db="EMBL/GenBank/DDBJ databases">
        <title>Isachenkonia alkalipeptolytica gen. nov. sp. nov. a new anaerobic, alkiliphilic organothrophic bacterium capable to reduce synthesized ferrihydrite isolated from a soda lake.</title>
        <authorList>
            <person name="Toshchakov S.V."/>
            <person name="Zavarzina D.G."/>
            <person name="Zhilina T.N."/>
            <person name="Kostrikina N.A."/>
            <person name="Kublanov I.V."/>
        </authorList>
    </citation>
    <scope>NUCLEOTIDE SEQUENCE [LARGE SCALE GENOMIC DNA]</scope>
    <source>
        <strain evidence="2 3">Z-1701</strain>
    </source>
</reference>
<proteinExistence type="predicted"/>
<gene>
    <name evidence="2" type="ORF">ISALK_06275</name>
</gene>
<dbReference type="CDD" id="cd00009">
    <property type="entry name" value="AAA"/>
    <property type="match status" value="1"/>
</dbReference>
<evidence type="ECO:0000313" key="2">
    <source>
        <dbReference type="EMBL" id="NBG88105.1"/>
    </source>
</evidence>
<dbReference type="PANTHER" id="PTHR30050:SF4">
    <property type="entry name" value="ATP-BINDING PROTEIN RV3427C IN INSERTION SEQUENCE-RELATED"/>
    <property type="match status" value="1"/>
</dbReference>
<feature type="domain" description="AAA+ ATPase" evidence="1">
    <location>
        <begin position="184"/>
        <end position="308"/>
    </location>
</feature>